<comment type="caution">
    <text evidence="1">The sequence shown here is derived from an EMBL/GenBank/DDBJ whole genome shotgun (WGS) entry which is preliminary data.</text>
</comment>
<gene>
    <name evidence="1" type="ORF">J3U88_25925</name>
</gene>
<accession>A0A8J7QAN1</accession>
<reference evidence="1" key="1">
    <citation type="submission" date="2021-03" db="EMBL/GenBank/DDBJ databases">
        <authorList>
            <person name="Wang G."/>
        </authorList>
    </citation>
    <scope>NUCLEOTIDE SEQUENCE</scope>
    <source>
        <strain evidence="1">KCTC 12899</strain>
    </source>
</reference>
<dbReference type="RefSeq" id="WP_207861918.1">
    <property type="nucleotide sequence ID" value="NZ_JAFREP010000029.1"/>
</dbReference>
<evidence type="ECO:0000313" key="2">
    <source>
        <dbReference type="Proteomes" id="UP000664417"/>
    </source>
</evidence>
<name>A0A8J7QAN1_9BACT</name>
<protein>
    <submittedName>
        <fullName evidence="1">Uncharacterized protein</fullName>
    </submittedName>
</protein>
<evidence type="ECO:0000313" key="1">
    <source>
        <dbReference type="EMBL" id="MBO1321946.1"/>
    </source>
</evidence>
<dbReference type="AlphaFoldDB" id="A0A8J7QAN1"/>
<keyword evidence="2" id="KW-1185">Reference proteome</keyword>
<proteinExistence type="predicted"/>
<sequence>MHLFTFCVIVSYCPTIEFVPPYPESTATTWEDALVELQETIIYELLHPFKTPDKSKFPALSLFVAQTPAADLRRFIDHPEGKVRHYALYAAMIRGLKDVDQLLLDALNDDAPLKIALLPARQMPLNQVVTRWILMRLIGTQLNTISVDHPGRLSAPRVNLIYQTALSDENHPLFEPLLTEVPAPRRFAPMIRNLAEEGSQAALIALARFREADDADLIAAYVCGVQENTGALEAAALFPHKRLRPSLEDVLLRSAAQTEEPGEQTALFQALLGQEADWCEATLVPFFGSLDPNNASHTKILWNFWHVVSQREDWVNRHQYLVRQIAMRHHIMDFGTFSLLAKKDPAFGLQLCQTLLLESERPIYPQKWTPLLLGRWLKAMGEAGHDVPSLEIIPTEAPVFVHPHIKESWYRR</sequence>
<dbReference type="EMBL" id="JAFREP010000029">
    <property type="protein sequence ID" value="MBO1321946.1"/>
    <property type="molecule type" value="Genomic_DNA"/>
</dbReference>
<organism evidence="1 2">
    <name type="scientific">Acanthopleuribacter pedis</name>
    <dbReference type="NCBI Taxonomy" id="442870"/>
    <lineage>
        <taxon>Bacteria</taxon>
        <taxon>Pseudomonadati</taxon>
        <taxon>Acidobacteriota</taxon>
        <taxon>Holophagae</taxon>
        <taxon>Acanthopleuribacterales</taxon>
        <taxon>Acanthopleuribacteraceae</taxon>
        <taxon>Acanthopleuribacter</taxon>
    </lineage>
</organism>
<dbReference type="Proteomes" id="UP000664417">
    <property type="component" value="Unassembled WGS sequence"/>
</dbReference>